<dbReference type="InterPro" id="IPR038665">
    <property type="entry name" value="Voltage-dep_anion_channel_sf"/>
</dbReference>
<dbReference type="InterPro" id="IPR051629">
    <property type="entry name" value="Sulfite_efflux_TDT"/>
</dbReference>
<keyword evidence="4" id="KW-1003">Cell membrane</keyword>
<reference evidence="9 10" key="1">
    <citation type="journal article" date="2023" name="G3 (Bethesda)">
        <title>A chromosome-level genome assembly of Zasmidium syzygii isolated from banana leaves.</title>
        <authorList>
            <person name="van Westerhoven A.C."/>
            <person name="Mehrabi R."/>
            <person name="Talebi R."/>
            <person name="Steentjes M.B.F."/>
            <person name="Corcolon B."/>
            <person name="Chong P.A."/>
            <person name="Kema G.H.J."/>
            <person name="Seidl M.F."/>
        </authorList>
    </citation>
    <scope>NUCLEOTIDE SEQUENCE [LARGE SCALE GENOMIC DNA]</scope>
    <source>
        <strain evidence="9 10">P124</strain>
    </source>
</reference>
<accession>A0ABR0E7Y9</accession>
<comment type="caution">
    <text evidence="9">The sequence shown here is derived from an EMBL/GenBank/DDBJ whole genome shotgun (WGS) entry which is preliminary data.</text>
</comment>
<feature type="transmembrane region" description="Helical" evidence="8">
    <location>
        <begin position="170"/>
        <end position="195"/>
    </location>
</feature>
<evidence type="ECO:0000256" key="2">
    <source>
        <dbReference type="ARBA" id="ARBA00008566"/>
    </source>
</evidence>
<evidence type="ECO:0000313" key="9">
    <source>
        <dbReference type="EMBL" id="KAK4497331.1"/>
    </source>
</evidence>
<dbReference type="PANTHER" id="PTHR31686">
    <property type="match status" value="1"/>
</dbReference>
<evidence type="ECO:0000256" key="4">
    <source>
        <dbReference type="ARBA" id="ARBA00022475"/>
    </source>
</evidence>
<feature type="transmembrane region" description="Helical" evidence="8">
    <location>
        <begin position="281"/>
        <end position="303"/>
    </location>
</feature>
<evidence type="ECO:0000256" key="1">
    <source>
        <dbReference type="ARBA" id="ARBA00004651"/>
    </source>
</evidence>
<keyword evidence="7 8" id="KW-0472">Membrane</keyword>
<feature type="transmembrane region" description="Helical" evidence="8">
    <location>
        <begin position="246"/>
        <end position="269"/>
    </location>
</feature>
<keyword evidence="6 8" id="KW-1133">Transmembrane helix</keyword>
<evidence type="ECO:0000256" key="6">
    <source>
        <dbReference type="ARBA" id="ARBA00022989"/>
    </source>
</evidence>
<keyword evidence="3" id="KW-0813">Transport</keyword>
<comment type="similarity">
    <text evidence="2">Belongs to the tellurite-resistance/dicarboxylate transporter (TDT) family.</text>
</comment>
<evidence type="ECO:0008006" key="11">
    <source>
        <dbReference type="Google" id="ProtNLM"/>
    </source>
</evidence>
<organism evidence="9 10">
    <name type="scientific">Zasmidium cellare</name>
    <name type="common">Wine cellar mold</name>
    <name type="synonym">Racodium cellare</name>
    <dbReference type="NCBI Taxonomy" id="395010"/>
    <lineage>
        <taxon>Eukaryota</taxon>
        <taxon>Fungi</taxon>
        <taxon>Dikarya</taxon>
        <taxon>Ascomycota</taxon>
        <taxon>Pezizomycotina</taxon>
        <taxon>Dothideomycetes</taxon>
        <taxon>Dothideomycetidae</taxon>
        <taxon>Mycosphaerellales</taxon>
        <taxon>Mycosphaerellaceae</taxon>
        <taxon>Zasmidium</taxon>
    </lineage>
</organism>
<dbReference type="EMBL" id="JAXOVC010000009">
    <property type="protein sequence ID" value="KAK4497331.1"/>
    <property type="molecule type" value="Genomic_DNA"/>
</dbReference>
<name>A0ABR0E7Y9_ZASCE</name>
<feature type="transmembrane region" description="Helical" evidence="8">
    <location>
        <begin position="207"/>
        <end position="226"/>
    </location>
</feature>
<evidence type="ECO:0000256" key="5">
    <source>
        <dbReference type="ARBA" id="ARBA00022692"/>
    </source>
</evidence>
<evidence type="ECO:0000313" key="10">
    <source>
        <dbReference type="Proteomes" id="UP001305779"/>
    </source>
</evidence>
<protein>
    <recommendedName>
        <fullName evidence="11">C4-dicarboxylate transporter/malic acid transport protein</fullName>
    </recommendedName>
</protein>
<dbReference type="Gene3D" id="1.50.10.150">
    <property type="entry name" value="Voltage-dependent anion channel"/>
    <property type="match status" value="1"/>
</dbReference>
<gene>
    <name evidence="9" type="ORF">PRZ48_011782</name>
</gene>
<keyword evidence="5 8" id="KW-0812">Transmembrane</keyword>
<dbReference type="Pfam" id="PF03595">
    <property type="entry name" value="SLAC1"/>
    <property type="match status" value="1"/>
</dbReference>
<feature type="transmembrane region" description="Helical" evidence="8">
    <location>
        <begin position="98"/>
        <end position="117"/>
    </location>
</feature>
<evidence type="ECO:0000256" key="8">
    <source>
        <dbReference type="SAM" id="Phobius"/>
    </source>
</evidence>
<feature type="transmembrane region" description="Helical" evidence="8">
    <location>
        <begin position="137"/>
        <end position="158"/>
    </location>
</feature>
<sequence length="460" mass="50643">MNTVLSRPESQYDFVVPYNLIEERLDDDVDTERHKAHRGQRFFKRSIRHYRHATTKWGAALEGFAPMWFAICISSGGLGSLLNGPFPYQGRWLEVLASILYVVEVVTYVVFSGIMIARWIIYPHVAVRRAMNNPDELLAYAIPPIALMTIAALTATQVSNASWGGHGWTLLAYVLWWIGCVWVFATALVVFPVLFHTGNQADRVMTPVLFMAPVGLATAGTEAGLITTRACCMSARLADPMLVVGYFAVGVAIFMAIVLYTLYFHRLLAAGWTIPSKRPGLFILIGPCGQLAAALQVLGLSAAGYNRFADYKPTALQPPQYGTFWTEQTASGVQGAGILLALLLLGFDFLWFGLAIIGVAEIFVKKQATYSLVWWSVVFPTVTVTTAILQLSNSMDSPAFRGIYCALVVFIATVYIGNLGFTIRGIWNGSLIFGQTQAEVEDGIMKKAQDELERKPTQSV</sequence>
<comment type="subcellular location">
    <subcellularLocation>
        <location evidence="1">Cell membrane</location>
        <topology evidence="1">Multi-pass membrane protein</topology>
    </subcellularLocation>
</comment>
<feature type="transmembrane region" description="Helical" evidence="8">
    <location>
        <begin position="57"/>
        <end position="78"/>
    </location>
</feature>
<dbReference type="InterPro" id="IPR004695">
    <property type="entry name" value="SLAC1/Mae1/Ssu1/TehA"/>
</dbReference>
<feature type="transmembrane region" description="Helical" evidence="8">
    <location>
        <begin position="372"/>
        <end position="392"/>
    </location>
</feature>
<evidence type="ECO:0000256" key="7">
    <source>
        <dbReference type="ARBA" id="ARBA00023136"/>
    </source>
</evidence>
<evidence type="ECO:0000256" key="3">
    <source>
        <dbReference type="ARBA" id="ARBA00022448"/>
    </source>
</evidence>
<feature type="transmembrane region" description="Helical" evidence="8">
    <location>
        <begin position="338"/>
        <end position="360"/>
    </location>
</feature>
<dbReference type="Proteomes" id="UP001305779">
    <property type="component" value="Unassembled WGS sequence"/>
</dbReference>
<proteinExistence type="inferred from homology"/>
<dbReference type="PANTHER" id="PTHR31686:SF3">
    <property type="entry name" value="ACID TRANSPORT PROTEIN, PUTATIVE (AFU_ORTHOLOGUE AFUA_4G09410)-RELATED"/>
    <property type="match status" value="1"/>
</dbReference>
<feature type="transmembrane region" description="Helical" evidence="8">
    <location>
        <begin position="398"/>
        <end position="421"/>
    </location>
</feature>
<keyword evidence="10" id="KW-1185">Reference proteome</keyword>